<dbReference type="PANTHER" id="PTHR31814:SF2">
    <property type="entry name" value="PHOSPHOMEVALONATE KINASE"/>
    <property type="match status" value="1"/>
</dbReference>
<evidence type="ECO:0000256" key="2">
    <source>
        <dbReference type="ARBA" id="ARBA00012958"/>
    </source>
</evidence>
<keyword evidence="4" id="KW-0547">Nucleotide-binding</keyword>
<dbReference type="FunFam" id="3.30.230.10:FF:000216">
    <property type="entry name" value="Uncharacterized protein"/>
    <property type="match status" value="1"/>
</dbReference>
<dbReference type="EMBL" id="AACB03000001">
    <property type="protein sequence ID" value="KAE8304902.1"/>
    <property type="molecule type" value="Genomic_DNA"/>
</dbReference>
<evidence type="ECO:0000256" key="3">
    <source>
        <dbReference type="ARBA" id="ARBA00022679"/>
    </source>
</evidence>
<evidence type="ECO:0000256" key="5">
    <source>
        <dbReference type="ARBA" id="ARBA00022777"/>
    </source>
</evidence>
<dbReference type="Gene3D" id="3.30.230.10">
    <property type="match status" value="1"/>
</dbReference>
<dbReference type="GO" id="GO:0005777">
    <property type="term" value="C:peroxisome"/>
    <property type="evidence" value="ECO:0000318"/>
    <property type="project" value="GO_Central"/>
</dbReference>
<dbReference type="InterPro" id="IPR036554">
    <property type="entry name" value="GHMP_kinase_C_sf"/>
</dbReference>
<evidence type="ECO:0000313" key="8">
    <source>
        <dbReference type="Proteomes" id="UP000001548"/>
    </source>
</evidence>
<sequence length="358" mass="38462">MRLHGKTLAVGGYAVLAPAGCGLALPVRSATMDVIVSVGPGRRGFITLVLPRAASSITVEIPAEKTDLYTASDPETAFVRTACLVLLAYLRTKHDRLEITVRTSESRPPGAKLGIGSSAMVTVGTIVELASCIGAELRGAETFVLAHFSCLLVQGQSSGYDVASVLSQVPIVYRQNGQYHSKVCELAHAARSGSCLSALMPQLQILTHGDELPKALSVSLPQFHFYLLKPQHKLDRGTSTTKQLQKLTSTYGSTQSYEHLIKASEILINALVAQKSSVEDIRKQLQEYRQAQKSFSTENGVEIEPKEISDLIELLMAKDRVVGAMCVGAGGYDAFLCITASAVTDNTFDGYLTIEIAM</sequence>
<dbReference type="InterPro" id="IPR035102">
    <property type="entry name" value="Phosphomevalonate_kinase"/>
</dbReference>
<dbReference type="RefSeq" id="XP_001706705.1">
    <property type="nucleotide sequence ID" value="XM_001706653.1"/>
</dbReference>
<dbReference type="InterPro" id="IPR020568">
    <property type="entry name" value="Ribosomal_Su5_D2-typ_SF"/>
</dbReference>
<evidence type="ECO:0000256" key="6">
    <source>
        <dbReference type="ARBA" id="ARBA00022840"/>
    </source>
</evidence>
<gene>
    <name evidence="7" type="ORF">GL50803_0016552</name>
</gene>
<dbReference type="GO" id="GO:0010142">
    <property type="term" value="P:farnesyl diphosphate biosynthetic process, mevalonate pathway"/>
    <property type="evidence" value="ECO:0000318"/>
    <property type="project" value="GO_Central"/>
</dbReference>
<accession>A8BIY4</accession>
<dbReference type="GO" id="GO:0004631">
    <property type="term" value="F:phosphomevalonate kinase activity"/>
    <property type="evidence" value="ECO:0000318"/>
    <property type="project" value="GO_Central"/>
</dbReference>
<dbReference type="EC" id="2.7.4.2" evidence="2"/>
<dbReference type="SUPFAM" id="SSF54211">
    <property type="entry name" value="Ribosomal protein S5 domain 2-like"/>
    <property type="match status" value="1"/>
</dbReference>
<keyword evidence="8" id="KW-1185">Reference proteome</keyword>
<protein>
    <recommendedName>
        <fullName evidence="2">phosphomevalonate kinase</fullName>
        <ecNumber evidence="2">2.7.4.2</ecNumber>
    </recommendedName>
</protein>
<proteinExistence type="predicted"/>
<reference evidence="7 8" key="1">
    <citation type="journal article" date="2007" name="Science">
        <title>Genomic minimalism in the early diverging intestinal parasite Giardia lamblia.</title>
        <authorList>
            <person name="Morrison H.G."/>
            <person name="McArthur A.G."/>
            <person name="Gillin F.D."/>
            <person name="Aley S.B."/>
            <person name="Adam R.D."/>
            <person name="Olsen G.J."/>
            <person name="Best A.A."/>
            <person name="Cande W.Z."/>
            <person name="Chen F."/>
            <person name="Cipriano M.J."/>
            <person name="Davids B.J."/>
            <person name="Dawson S.C."/>
            <person name="Elmendorf H.G."/>
            <person name="Hehl A.B."/>
            <person name="Holder M.E."/>
            <person name="Huse S.M."/>
            <person name="Kim U.U."/>
            <person name="Lasek-Nesselquist E."/>
            <person name="Manning G."/>
            <person name="Nigam A."/>
            <person name="Nixon J.E."/>
            <person name="Palm D."/>
            <person name="Passamaneck N.E."/>
            <person name="Prabhu A."/>
            <person name="Reich C.I."/>
            <person name="Reiner D.S."/>
            <person name="Samuelson J."/>
            <person name="Svard S.G."/>
            <person name="Sogin M.L."/>
        </authorList>
    </citation>
    <scope>NUCLEOTIDE SEQUENCE [LARGE SCALE GENOMIC DNA]</scope>
    <source>
        <strain evidence="7 8">WB C6</strain>
    </source>
</reference>
<dbReference type="Gene3D" id="3.30.70.890">
    <property type="entry name" value="GHMP kinase, C-terminal domain"/>
    <property type="match status" value="1"/>
</dbReference>
<dbReference type="SMR" id="A8BIY4"/>
<evidence type="ECO:0000256" key="1">
    <source>
        <dbReference type="ARBA" id="ARBA00005017"/>
    </source>
</evidence>
<keyword evidence="6" id="KW-0067">ATP-binding</keyword>
<dbReference type="OMA" id="YDAFLCI"/>
<evidence type="ECO:0000313" key="7">
    <source>
        <dbReference type="EMBL" id="KAE8304902.1"/>
    </source>
</evidence>
<dbReference type="InterPro" id="IPR014721">
    <property type="entry name" value="Ribsml_uS5_D2-typ_fold_subgr"/>
</dbReference>
<dbReference type="GO" id="GO:0019287">
    <property type="term" value="P:isopentenyl diphosphate biosynthetic process, mevalonate pathway"/>
    <property type="evidence" value="ECO:0000318"/>
    <property type="project" value="GO_Central"/>
</dbReference>
<dbReference type="AlphaFoldDB" id="A8BIY4"/>
<dbReference type="GeneID" id="5699599"/>
<dbReference type="GO" id="GO:0005524">
    <property type="term" value="F:ATP binding"/>
    <property type="evidence" value="ECO:0007669"/>
    <property type="project" value="UniProtKB-KW"/>
</dbReference>
<dbReference type="PANTHER" id="PTHR31814">
    <property type="match status" value="1"/>
</dbReference>
<evidence type="ECO:0000256" key="4">
    <source>
        <dbReference type="ARBA" id="ARBA00022741"/>
    </source>
</evidence>
<dbReference type="Proteomes" id="UP000001548">
    <property type="component" value="Unassembled WGS sequence"/>
</dbReference>
<dbReference type="KEGG" id="gla:GL50803_0016552"/>
<comment type="pathway">
    <text evidence="1">Isoprenoid biosynthesis; isopentenyl diphosphate biosynthesis via mevalonate pathway; isopentenyl diphosphate from (R)-mevalonate: step 2/3.</text>
</comment>
<name>A8BIY4_GIAIC</name>
<organism evidence="7 8">
    <name type="scientific">Giardia intestinalis (strain ATCC 50803 / WB clone C6)</name>
    <name type="common">Giardia lamblia</name>
    <dbReference type="NCBI Taxonomy" id="184922"/>
    <lineage>
        <taxon>Eukaryota</taxon>
        <taxon>Metamonada</taxon>
        <taxon>Diplomonadida</taxon>
        <taxon>Hexamitidae</taxon>
        <taxon>Giardiinae</taxon>
        <taxon>Giardia</taxon>
    </lineage>
</organism>
<keyword evidence="3" id="KW-0808">Transferase</keyword>
<dbReference type="VEuPathDB" id="GiardiaDB:GL50803_16552"/>
<dbReference type="HOGENOM" id="CLU_774882_0_0_1"/>
<keyword evidence="5 7" id="KW-0418">Kinase</keyword>
<comment type="caution">
    <text evidence="7">The sequence shown here is derived from an EMBL/GenBank/DDBJ whole genome shotgun (WGS) entry which is preliminary data.</text>
</comment>